<feature type="transmembrane region" description="Helical" evidence="6">
    <location>
        <begin position="84"/>
        <end position="111"/>
    </location>
</feature>
<evidence type="ECO:0000256" key="3">
    <source>
        <dbReference type="ARBA" id="ARBA00022989"/>
    </source>
</evidence>
<protein>
    <recommendedName>
        <fullName evidence="7">G-protein coupled receptors family 2 profile 2 domain-containing protein</fullName>
    </recommendedName>
</protein>
<keyword evidence="2 6" id="KW-0812">Transmembrane</keyword>
<gene>
    <name evidence="8" type="ORF">QQZ08_011194</name>
</gene>
<reference evidence="8 9" key="1">
    <citation type="journal article" date="2025" name="Microbiol. Resour. Announc.">
        <title>Draft genome sequences for Neonectria magnoliae and Neonectria punicea, canker pathogens of Liriodendron tulipifera and Acer saccharum in West Virginia.</title>
        <authorList>
            <person name="Petronek H.M."/>
            <person name="Kasson M.T."/>
            <person name="Metheny A.M."/>
            <person name="Stauder C.M."/>
            <person name="Lovett B."/>
            <person name="Lynch S.C."/>
            <person name="Garnas J.R."/>
            <person name="Kasson L.R."/>
            <person name="Stajich J.E."/>
        </authorList>
    </citation>
    <scope>NUCLEOTIDE SEQUENCE [LARGE SCALE GENOMIC DNA]</scope>
    <source>
        <strain evidence="8 9">NRRL 64651</strain>
    </source>
</reference>
<evidence type="ECO:0000313" key="8">
    <source>
        <dbReference type="EMBL" id="KAK7418569.1"/>
    </source>
</evidence>
<organism evidence="8 9">
    <name type="scientific">Neonectria magnoliae</name>
    <dbReference type="NCBI Taxonomy" id="2732573"/>
    <lineage>
        <taxon>Eukaryota</taxon>
        <taxon>Fungi</taxon>
        <taxon>Dikarya</taxon>
        <taxon>Ascomycota</taxon>
        <taxon>Pezizomycotina</taxon>
        <taxon>Sordariomycetes</taxon>
        <taxon>Hypocreomycetidae</taxon>
        <taxon>Hypocreales</taxon>
        <taxon>Nectriaceae</taxon>
        <taxon>Neonectria</taxon>
    </lineage>
</organism>
<feature type="transmembrane region" description="Helical" evidence="6">
    <location>
        <begin position="357"/>
        <end position="376"/>
    </location>
</feature>
<keyword evidence="3 6" id="KW-1133">Transmembrane helix</keyword>
<feature type="transmembrane region" description="Helical" evidence="6">
    <location>
        <begin position="50"/>
        <end position="72"/>
    </location>
</feature>
<dbReference type="EMBL" id="JAZAVK010000164">
    <property type="protein sequence ID" value="KAK7418569.1"/>
    <property type="molecule type" value="Genomic_DNA"/>
</dbReference>
<evidence type="ECO:0000313" key="9">
    <source>
        <dbReference type="Proteomes" id="UP001498421"/>
    </source>
</evidence>
<feature type="compositionally biased region" description="Basic residues" evidence="5">
    <location>
        <begin position="411"/>
        <end position="425"/>
    </location>
</feature>
<dbReference type="PANTHER" id="PTHR23112">
    <property type="entry name" value="G PROTEIN-COUPLED RECEPTOR 157-RELATED"/>
    <property type="match status" value="1"/>
</dbReference>
<dbReference type="Proteomes" id="UP001498421">
    <property type="component" value="Unassembled WGS sequence"/>
</dbReference>
<proteinExistence type="predicted"/>
<evidence type="ECO:0000256" key="6">
    <source>
        <dbReference type="SAM" id="Phobius"/>
    </source>
</evidence>
<sequence>MATTGHLTHGQLNALSIIERVCSVFSLLGSLFVIGTFVSSKAFHKPINRLVFYASFGNMMTNVGTLMSRQYIDSPNSVGCQFQAFLIQMFMPADALWTLTMAINVYLTFYFKFDARRLRRMEIPYLICCYGIPFVPAFVYIFIKNDSGERMYGDATLWCWIAPEWDIWRIATFYGPIWVVIFITFFVYIRAGHTIYLKRKELGNFSSTDQDLTSLGDVLTTVKTTEVSVTTEVLDQTNGLQMQPIGRRAPDVNSPENSNGAYSVTISADTHSADIGDIVLPIQQHQPTRSISQMPPVQRPVMNPARRRNRALNNAAWSYTKCAILFFTAILITWIPSSANRVYSMFHTKTASIPLEFMSAFVLPLQGFWNAIIYMVTSWSAVKNLATDLRLGRRPDVTELVGGMTNDHHDQHQHHHHHHHHHRHNLAQFRTASRSNKTYETESMTELANSRPASDDGQHLVA</sequence>
<feature type="region of interest" description="Disordered" evidence="5">
    <location>
        <begin position="402"/>
        <end position="462"/>
    </location>
</feature>
<dbReference type="Pfam" id="PF05462">
    <property type="entry name" value="Dicty_CAR"/>
    <property type="match status" value="1"/>
</dbReference>
<keyword evidence="4 6" id="KW-0472">Membrane</keyword>
<feature type="domain" description="G-protein coupled receptors family 2 profile 2" evidence="7">
    <location>
        <begin position="12"/>
        <end position="200"/>
    </location>
</feature>
<dbReference type="InterPro" id="IPR017981">
    <property type="entry name" value="GPCR_2-like_7TM"/>
</dbReference>
<dbReference type="PROSITE" id="PS50261">
    <property type="entry name" value="G_PROTEIN_RECEP_F2_4"/>
    <property type="match status" value="1"/>
</dbReference>
<accession>A0ABR1HBM6</accession>
<evidence type="ECO:0000256" key="2">
    <source>
        <dbReference type="ARBA" id="ARBA00022692"/>
    </source>
</evidence>
<feature type="compositionally biased region" description="Polar residues" evidence="5">
    <location>
        <begin position="428"/>
        <end position="452"/>
    </location>
</feature>
<name>A0ABR1HBM6_9HYPO</name>
<evidence type="ECO:0000256" key="1">
    <source>
        <dbReference type="ARBA" id="ARBA00004141"/>
    </source>
</evidence>
<dbReference type="PANTHER" id="PTHR23112:SF22">
    <property type="entry name" value="G-PROTEIN COUPLED RECEPTOR"/>
    <property type="match status" value="1"/>
</dbReference>
<evidence type="ECO:0000256" key="4">
    <source>
        <dbReference type="ARBA" id="ARBA00023136"/>
    </source>
</evidence>
<evidence type="ECO:0000256" key="5">
    <source>
        <dbReference type="SAM" id="MobiDB-lite"/>
    </source>
</evidence>
<comment type="caution">
    <text evidence="8">The sequence shown here is derived from an EMBL/GenBank/DDBJ whole genome shotgun (WGS) entry which is preliminary data.</text>
</comment>
<feature type="transmembrane region" description="Helical" evidence="6">
    <location>
        <begin position="123"/>
        <end position="143"/>
    </location>
</feature>
<dbReference type="SUPFAM" id="SSF81321">
    <property type="entry name" value="Family A G protein-coupled receptor-like"/>
    <property type="match status" value="1"/>
</dbReference>
<comment type="subcellular location">
    <subcellularLocation>
        <location evidence="1">Membrane</location>
        <topology evidence="1">Multi-pass membrane protein</topology>
    </subcellularLocation>
</comment>
<feature type="transmembrane region" description="Helical" evidence="6">
    <location>
        <begin position="17"/>
        <end position="38"/>
    </location>
</feature>
<feature type="transmembrane region" description="Helical" evidence="6">
    <location>
        <begin position="167"/>
        <end position="189"/>
    </location>
</feature>
<evidence type="ECO:0000259" key="7">
    <source>
        <dbReference type="PROSITE" id="PS50261"/>
    </source>
</evidence>
<feature type="transmembrane region" description="Helical" evidence="6">
    <location>
        <begin position="316"/>
        <end position="337"/>
    </location>
</feature>
<dbReference type="Gene3D" id="1.20.1070.10">
    <property type="entry name" value="Rhodopsin 7-helix transmembrane proteins"/>
    <property type="match status" value="1"/>
</dbReference>
<keyword evidence="9" id="KW-1185">Reference proteome</keyword>
<feature type="compositionally biased region" description="Basic and acidic residues" evidence="5">
    <location>
        <begin position="453"/>
        <end position="462"/>
    </location>
</feature>